<accession>K0TDF0</accession>
<evidence type="ECO:0000313" key="6">
    <source>
        <dbReference type="Proteomes" id="UP000266841"/>
    </source>
</evidence>
<dbReference type="PROSITE" id="PS50297">
    <property type="entry name" value="ANK_REP_REGION"/>
    <property type="match status" value="1"/>
</dbReference>
<dbReference type="PANTHER" id="PTHR24173:SF74">
    <property type="entry name" value="ANKYRIN REPEAT DOMAIN-CONTAINING PROTEIN 16"/>
    <property type="match status" value="1"/>
</dbReference>
<dbReference type="Gene3D" id="1.25.40.20">
    <property type="entry name" value="Ankyrin repeat-containing domain"/>
    <property type="match status" value="2"/>
</dbReference>
<dbReference type="InterPro" id="IPR036770">
    <property type="entry name" value="Ankyrin_rpt-contain_sf"/>
</dbReference>
<keyword evidence="2 3" id="KW-0040">ANK repeat</keyword>
<evidence type="ECO:0000256" key="1">
    <source>
        <dbReference type="ARBA" id="ARBA00022737"/>
    </source>
</evidence>
<dbReference type="Pfam" id="PF00023">
    <property type="entry name" value="Ank"/>
    <property type="match status" value="1"/>
</dbReference>
<reference evidence="5 6" key="1">
    <citation type="journal article" date="2012" name="Genome Biol.">
        <title>Genome and low-iron response of an oceanic diatom adapted to chronic iron limitation.</title>
        <authorList>
            <person name="Lommer M."/>
            <person name="Specht M."/>
            <person name="Roy A.S."/>
            <person name="Kraemer L."/>
            <person name="Andreson R."/>
            <person name="Gutowska M.A."/>
            <person name="Wolf J."/>
            <person name="Bergner S.V."/>
            <person name="Schilhabel M.B."/>
            <person name="Klostermeier U.C."/>
            <person name="Beiko R.G."/>
            <person name="Rosenstiel P."/>
            <person name="Hippler M."/>
            <person name="Laroche J."/>
        </authorList>
    </citation>
    <scope>NUCLEOTIDE SEQUENCE [LARGE SCALE GENOMIC DNA]</scope>
    <source>
        <strain evidence="5 6">CCMP1005</strain>
    </source>
</reference>
<dbReference type="Pfam" id="PF12796">
    <property type="entry name" value="Ank_2"/>
    <property type="match status" value="1"/>
</dbReference>
<proteinExistence type="predicted"/>
<organism evidence="5 6">
    <name type="scientific">Thalassiosira oceanica</name>
    <name type="common">Marine diatom</name>
    <dbReference type="NCBI Taxonomy" id="159749"/>
    <lineage>
        <taxon>Eukaryota</taxon>
        <taxon>Sar</taxon>
        <taxon>Stramenopiles</taxon>
        <taxon>Ochrophyta</taxon>
        <taxon>Bacillariophyta</taxon>
        <taxon>Coscinodiscophyceae</taxon>
        <taxon>Thalassiosirophycidae</taxon>
        <taxon>Thalassiosirales</taxon>
        <taxon>Thalassiosiraceae</taxon>
        <taxon>Thalassiosira</taxon>
    </lineage>
</organism>
<comment type="caution">
    <text evidence="5">The sequence shown here is derived from an EMBL/GenBank/DDBJ whole genome shotgun (WGS) entry which is preliminary data.</text>
</comment>
<dbReference type="Proteomes" id="UP000266841">
    <property type="component" value="Unassembled WGS sequence"/>
</dbReference>
<dbReference type="OrthoDB" id="21416at2759"/>
<dbReference type="SUPFAM" id="SSF48403">
    <property type="entry name" value="Ankyrin repeat"/>
    <property type="match status" value="1"/>
</dbReference>
<dbReference type="InterPro" id="IPR002110">
    <property type="entry name" value="Ankyrin_rpt"/>
</dbReference>
<dbReference type="SMART" id="SM00248">
    <property type="entry name" value="ANK"/>
    <property type="match status" value="5"/>
</dbReference>
<name>K0TDF0_THAOC</name>
<evidence type="ECO:0000256" key="3">
    <source>
        <dbReference type="PROSITE-ProRule" id="PRU00023"/>
    </source>
</evidence>
<dbReference type="EMBL" id="AGNL01002915">
    <property type="protein sequence ID" value="EJK75480.1"/>
    <property type="molecule type" value="Genomic_DNA"/>
</dbReference>
<sequence length="616" mass="66925">MGNEVSGPYGGDIDPRYEELNGAIKRGDLVEVRKLVEEDGLSADGSPGCSSWDHPLLGACMNADHADGSALLIARYLHSKGASGYDVATAVYMGDVDRVKELVMATTEGSNKILSVGSSVTIHGLRSKTGKAHNGKSGMIKTELDDETDRYGVSLEGGKILAVKPGNLTLVAAQPAAGEELDAEKACRLIRTCRHAEMARWLYDHAGEDCDDREDAYHITAACKLGDLERVKALAAMPGFDINTGYLDPMPGCGHDIVPYTTEKDRDAHNNNLKEKYRRTNATHCTKLVYPLQVACLRQRTFNPNMATYLIDKLGADVDFAIDSLKFSQKEKTTILATALDRGYMDVTSFLIDHGATPPWEKDEAAAAQCLMSAAGSDSTETLELLLLSDKERAAKFDLEWKDKFGRTPLRLACSLGREENVALLLKAGAVVSVDDVRAAFAKDANLVKVLIESSDEGSKLLPKSDGEAAATWVDYSLPDDGRALELLKFLRDCGVDVTAVHVAKSDDGKEHQFYALHAAVMRGALSCIAYLLEECGADPDAVGGCPGRRGALLADDWKKNLGLQYGHVYGDGVNLDPDRVRPVRELFERARESKRGGKTEVKRLRRNETKEVSGN</sequence>
<evidence type="ECO:0000256" key="4">
    <source>
        <dbReference type="SAM" id="MobiDB-lite"/>
    </source>
</evidence>
<keyword evidence="6" id="KW-1185">Reference proteome</keyword>
<keyword evidence="1" id="KW-0677">Repeat</keyword>
<feature type="region of interest" description="Disordered" evidence="4">
    <location>
        <begin position="592"/>
        <end position="616"/>
    </location>
</feature>
<gene>
    <name evidence="5" type="ORF">THAOC_02795</name>
</gene>
<evidence type="ECO:0000256" key="2">
    <source>
        <dbReference type="ARBA" id="ARBA00023043"/>
    </source>
</evidence>
<evidence type="ECO:0000313" key="5">
    <source>
        <dbReference type="EMBL" id="EJK75480.1"/>
    </source>
</evidence>
<protein>
    <submittedName>
        <fullName evidence="5">Uncharacterized protein</fullName>
    </submittedName>
</protein>
<dbReference type="AlphaFoldDB" id="K0TDF0"/>
<feature type="repeat" description="ANK" evidence="3">
    <location>
        <begin position="405"/>
        <end position="437"/>
    </location>
</feature>
<dbReference type="PANTHER" id="PTHR24173">
    <property type="entry name" value="ANKYRIN REPEAT CONTAINING"/>
    <property type="match status" value="1"/>
</dbReference>
<dbReference type="PROSITE" id="PS50088">
    <property type="entry name" value="ANK_REPEAT"/>
    <property type="match status" value="1"/>
</dbReference>